<protein>
    <recommendedName>
        <fullName evidence="3 6">3-methyl-2-oxobutanoate hydroxymethyltransferase</fullName>
        <ecNumber evidence="3 6">2.1.2.11</ecNumber>
    </recommendedName>
</protein>
<keyword evidence="6" id="KW-0566">Pantothenate biosynthesis</keyword>
<dbReference type="GO" id="GO:0003864">
    <property type="term" value="F:3-methyl-2-oxobutanoate hydroxymethyltransferase activity"/>
    <property type="evidence" value="ECO:0007669"/>
    <property type="project" value="UniProtKB-EC"/>
</dbReference>
<dbReference type="Pfam" id="PF02548">
    <property type="entry name" value="Pantoate_transf"/>
    <property type="match status" value="1"/>
</dbReference>
<dbReference type="OrthoDB" id="425211at2759"/>
<evidence type="ECO:0000256" key="5">
    <source>
        <dbReference type="ARBA" id="ARBA00049172"/>
    </source>
</evidence>
<dbReference type="EC" id="2.1.2.11" evidence="3 6"/>
<dbReference type="RefSeq" id="XP_003060133.1">
    <property type="nucleotide sequence ID" value="XM_003060087.1"/>
</dbReference>
<dbReference type="NCBIfam" id="TIGR00222">
    <property type="entry name" value="panB"/>
    <property type="match status" value="1"/>
</dbReference>
<comment type="pathway">
    <text evidence="1 6">Cofactor biosynthesis; (R)-pantothenate biosynthesis; (R)-pantoate from 3-methyl-2-oxobutanoate: step 1/2.</text>
</comment>
<accession>C1MW11</accession>
<dbReference type="FunFam" id="3.20.20.60:FF:000003">
    <property type="entry name" value="3-methyl-2-oxobutanoate hydroxymethyltransferase"/>
    <property type="match status" value="1"/>
</dbReference>
<dbReference type="InterPro" id="IPR015813">
    <property type="entry name" value="Pyrv/PenolPyrv_kinase-like_dom"/>
</dbReference>
<keyword evidence="8" id="KW-1185">Reference proteome</keyword>
<comment type="function">
    <text evidence="6">Catalyzes the reversible reaction in which hydroxymethyl group from 5,10-methylenetetrahydrofolate is transferred onto alpha-ketoisovalerate to form ketopantoate.</text>
</comment>
<dbReference type="InterPro" id="IPR040442">
    <property type="entry name" value="Pyrv_kinase-like_dom_sf"/>
</dbReference>
<keyword evidence="4 6" id="KW-0808">Transferase</keyword>
<dbReference type="AlphaFoldDB" id="C1MW11"/>
<organism evidence="8">
    <name type="scientific">Micromonas pusilla (strain CCMP1545)</name>
    <name type="common">Picoplanktonic green alga</name>
    <dbReference type="NCBI Taxonomy" id="564608"/>
    <lineage>
        <taxon>Eukaryota</taxon>
        <taxon>Viridiplantae</taxon>
        <taxon>Chlorophyta</taxon>
        <taxon>Mamiellophyceae</taxon>
        <taxon>Mamiellales</taxon>
        <taxon>Mamiellaceae</taxon>
        <taxon>Micromonas</taxon>
    </lineage>
</organism>
<dbReference type="GO" id="GO:0015940">
    <property type="term" value="P:pantothenate biosynthetic process"/>
    <property type="evidence" value="ECO:0007669"/>
    <property type="project" value="UniProtKB-UniPathway"/>
</dbReference>
<dbReference type="Gene3D" id="3.20.20.60">
    <property type="entry name" value="Phosphoenolpyruvate-binding domains"/>
    <property type="match status" value="1"/>
</dbReference>
<dbReference type="CDD" id="cd06557">
    <property type="entry name" value="KPHMT-like"/>
    <property type="match status" value="1"/>
</dbReference>
<dbReference type="InterPro" id="IPR003700">
    <property type="entry name" value="Pantoate_hydroxy_MeTrfase"/>
</dbReference>
<comment type="catalytic activity">
    <reaction evidence="5 6">
        <text>(6R)-5,10-methylene-5,6,7,8-tetrahydrofolate + 3-methyl-2-oxobutanoate + H2O = 2-dehydropantoate + (6S)-5,6,7,8-tetrahydrofolate</text>
        <dbReference type="Rhea" id="RHEA:11824"/>
        <dbReference type="ChEBI" id="CHEBI:11561"/>
        <dbReference type="ChEBI" id="CHEBI:11851"/>
        <dbReference type="ChEBI" id="CHEBI:15377"/>
        <dbReference type="ChEBI" id="CHEBI:15636"/>
        <dbReference type="ChEBI" id="CHEBI:57453"/>
        <dbReference type="EC" id="2.1.2.11"/>
    </reaction>
</comment>
<dbReference type="HAMAP" id="MF_00156">
    <property type="entry name" value="PanB"/>
    <property type="match status" value="1"/>
</dbReference>
<dbReference type="KEGG" id="mpp:MICPUCDRAFT_34318"/>
<dbReference type="NCBIfam" id="NF001452">
    <property type="entry name" value="PRK00311.1"/>
    <property type="match status" value="1"/>
</dbReference>
<evidence type="ECO:0000256" key="4">
    <source>
        <dbReference type="ARBA" id="ARBA00022679"/>
    </source>
</evidence>
<sequence length="336" mass="35082">MSSKPRDVVYGGPKPPVERFTLRKLAAKYRRGERITMVTAYDYPSAVHVDLAGVDVCLVGDSAAMVVHGHDTTLPITLEEMLSHFRAVARGASRPLLIGDLPFGSYERDPAQAIETATRIMKEGGMDAVKARSLEGGSPARVRAARALVDAGVAVMGHVGLTPQSISVLGGFRPQGRSHDEAADIVERALALQDAGCFSGAFFVLECVPAAVAAATTAALRVPTIGIGAGGACSGQVLVYHDLLGFTQHPHHAAVTPKFCKRYANVGEVITGALAAFREEVENGSFPSVAFSPYELREGDAARFAAALRERGLGEAATAVEELEGGEKSGGGAASS</sequence>
<evidence type="ECO:0000256" key="1">
    <source>
        <dbReference type="ARBA" id="ARBA00005033"/>
    </source>
</evidence>
<dbReference type="GO" id="GO:0005739">
    <property type="term" value="C:mitochondrion"/>
    <property type="evidence" value="ECO:0007669"/>
    <property type="project" value="TreeGrafter"/>
</dbReference>
<proteinExistence type="inferred from homology"/>
<gene>
    <name evidence="7" type="ORF">MICPUCDRAFT_34318</name>
</gene>
<dbReference type="GO" id="GO:0000287">
    <property type="term" value="F:magnesium ion binding"/>
    <property type="evidence" value="ECO:0007669"/>
    <property type="project" value="TreeGrafter"/>
</dbReference>
<dbReference type="OMA" id="VLVWTDM"/>
<evidence type="ECO:0000256" key="3">
    <source>
        <dbReference type="ARBA" id="ARBA00012618"/>
    </source>
</evidence>
<evidence type="ECO:0000313" key="8">
    <source>
        <dbReference type="Proteomes" id="UP000001876"/>
    </source>
</evidence>
<evidence type="ECO:0000313" key="7">
    <source>
        <dbReference type="EMBL" id="EEH56085.1"/>
    </source>
</evidence>
<dbReference type="GeneID" id="9685571"/>
<dbReference type="UniPathway" id="UPA00028">
    <property type="reaction ID" value="UER00003"/>
</dbReference>
<dbReference type="Proteomes" id="UP000001876">
    <property type="component" value="Unassembled WGS sequence"/>
</dbReference>
<dbReference type="EMBL" id="GG663741">
    <property type="protein sequence ID" value="EEH56085.1"/>
    <property type="molecule type" value="Genomic_DNA"/>
</dbReference>
<evidence type="ECO:0000256" key="2">
    <source>
        <dbReference type="ARBA" id="ARBA00008676"/>
    </source>
</evidence>
<dbReference type="eggNOG" id="KOG2949">
    <property type="taxonomic scope" value="Eukaryota"/>
</dbReference>
<reference evidence="7 8" key="1">
    <citation type="journal article" date="2009" name="Science">
        <title>Green evolution and dynamic adaptations revealed by genomes of the marine picoeukaryotes Micromonas.</title>
        <authorList>
            <person name="Worden A.Z."/>
            <person name="Lee J.H."/>
            <person name="Mock T."/>
            <person name="Rouze P."/>
            <person name="Simmons M.P."/>
            <person name="Aerts A.L."/>
            <person name="Allen A.E."/>
            <person name="Cuvelier M.L."/>
            <person name="Derelle E."/>
            <person name="Everett M.V."/>
            <person name="Foulon E."/>
            <person name="Grimwood J."/>
            <person name="Gundlach H."/>
            <person name="Henrissat B."/>
            <person name="Napoli C."/>
            <person name="McDonald S.M."/>
            <person name="Parker M.S."/>
            <person name="Rombauts S."/>
            <person name="Salamov A."/>
            <person name="Von Dassow P."/>
            <person name="Badger J.H."/>
            <person name="Coutinho P.M."/>
            <person name="Demir E."/>
            <person name="Dubchak I."/>
            <person name="Gentemann C."/>
            <person name="Eikrem W."/>
            <person name="Gready J.E."/>
            <person name="John U."/>
            <person name="Lanier W."/>
            <person name="Lindquist E.A."/>
            <person name="Lucas S."/>
            <person name="Mayer K.F."/>
            <person name="Moreau H."/>
            <person name="Not F."/>
            <person name="Otillar R."/>
            <person name="Panaud O."/>
            <person name="Pangilinan J."/>
            <person name="Paulsen I."/>
            <person name="Piegu B."/>
            <person name="Poliakov A."/>
            <person name="Robbens S."/>
            <person name="Schmutz J."/>
            <person name="Toulza E."/>
            <person name="Wyss T."/>
            <person name="Zelensky A."/>
            <person name="Zhou K."/>
            <person name="Armbrust E.V."/>
            <person name="Bhattacharya D."/>
            <person name="Goodenough U.W."/>
            <person name="Van de Peer Y."/>
            <person name="Grigoriev I.V."/>
        </authorList>
    </citation>
    <scope>NUCLEOTIDE SEQUENCE [LARGE SCALE GENOMIC DNA]</scope>
    <source>
        <strain evidence="7 8">CCMP1545</strain>
    </source>
</reference>
<dbReference type="PANTHER" id="PTHR20881:SF0">
    <property type="entry name" value="3-METHYL-2-OXOBUTANOATE HYDROXYMETHYLTRANSFERASE"/>
    <property type="match status" value="1"/>
</dbReference>
<comment type="similarity">
    <text evidence="2 6">Belongs to the PanB family.</text>
</comment>
<dbReference type="STRING" id="564608.C1MW11"/>
<dbReference type="SUPFAM" id="SSF51621">
    <property type="entry name" value="Phosphoenolpyruvate/pyruvate domain"/>
    <property type="match status" value="1"/>
</dbReference>
<name>C1MW11_MICPC</name>
<dbReference type="PANTHER" id="PTHR20881">
    <property type="entry name" value="3-METHYL-2-OXOBUTANOATE HYDROXYMETHYLTRANSFERASE"/>
    <property type="match status" value="1"/>
</dbReference>
<evidence type="ECO:0000256" key="6">
    <source>
        <dbReference type="RuleBase" id="RU362100"/>
    </source>
</evidence>